<feature type="region of interest" description="Disordered" evidence="1">
    <location>
        <begin position="159"/>
        <end position="193"/>
    </location>
</feature>
<dbReference type="InterPro" id="IPR013087">
    <property type="entry name" value="Znf_C2H2_type"/>
</dbReference>
<organism evidence="3 4">
    <name type="scientific">Panagrellus redivivus</name>
    <name type="common">Microworm</name>
    <dbReference type="NCBI Taxonomy" id="6233"/>
    <lineage>
        <taxon>Eukaryota</taxon>
        <taxon>Metazoa</taxon>
        <taxon>Ecdysozoa</taxon>
        <taxon>Nematoda</taxon>
        <taxon>Chromadorea</taxon>
        <taxon>Rhabditida</taxon>
        <taxon>Tylenchina</taxon>
        <taxon>Panagrolaimomorpha</taxon>
        <taxon>Panagrolaimoidea</taxon>
        <taxon>Panagrolaimidae</taxon>
        <taxon>Panagrellus</taxon>
    </lineage>
</organism>
<dbReference type="AlphaFoldDB" id="A0A7E4WCE8"/>
<feature type="region of interest" description="Disordered" evidence="1">
    <location>
        <begin position="112"/>
        <end position="142"/>
    </location>
</feature>
<evidence type="ECO:0000256" key="1">
    <source>
        <dbReference type="SAM" id="MobiDB-lite"/>
    </source>
</evidence>
<accession>A0A7E4WCE8</accession>
<dbReference type="WBParaSite" id="Pan_g9084.t1">
    <property type="protein sequence ID" value="Pan_g9084.t1"/>
    <property type="gene ID" value="Pan_g9084"/>
</dbReference>
<evidence type="ECO:0000313" key="3">
    <source>
        <dbReference type="Proteomes" id="UP000492821"/>
    </source>
</evidence>
<feature type="compositionally biased region" description="Polar residues" evidence="1">
    <location>
        <begin position="165"/>
        <end position="176"/>
    </location>
</feature>
<feature type="region of interest" description="Disordered" evidence="1">
    <location>
        <begin position="243"/>
        <end position="266"/>
    </location>
</feature>
<feature type="domain" description="C2H2-type" evidence="2">
    <location>
        <begin position="275"/>
        <end position="296"/>
    </location>
</feature>
<proteinExistence type="predicted"/>
<dbReference type="SMART" id="SM00355">
    <property type="entry name" value="ZnF_C2H2"/>
    <property type="match status" value="2"/>
</dbReference>
<name>A0A7E4WCE8_PANRE</name>
<keyword evidence="3" id="KW-1185">Reference proteome</keyword>
<dbReference type="PROSITE" id="PS00028">
    <property type="entry name" value="ZINC_FINGER_C2H2_1"/>
    <property type="match status" value="2"/>
</dbReference>
<evidence type="ECO:0000313" key="4">
    <source>
        <dbReference type="WBParaSite" id="Pan_g9084.t1"/>
    </source>
</evidence>
<dbReference type="Gene3D" id="3.30.160.60">
    <property type="entry name" value="Classic Zinc Finger"/>
    <property type="match status" value="1"/>
</dbReference>
<sequence length="343" mass="37497">MAFCSFVDRSCIADQSSTFESPNMTGQMIVEDVVATLGPKVVDDIYEKLKLCFADKSVRLTGKNVADQEVNINLDMRTVIEKMSRNQLSLMPMNANQKVVKKAVEGDLPVPAPVGVPKTAQNSTSDLPPMSKSDVAIGTPRDGDPIRLISSLPAMALMDSPPASVESTLSEHSILQGSPVPDADTTPASTNPTNDEDFFQNLQGYFSIMNAMQAIAPLPLPPTAADNTNILANFFTLFNATANAAENPQPDPPAADTEASPTRLPWSRRGRRIPCEFCSERFSSREEARIHSETVHIELFQYTCMEENCKKRYKARQGLATHCSKTGHLMPPPNLPSYYSGSR</sequence>
<reference evidence="4" key="2">
    <citation type="submission" date="2020-10" db="UniProtKB">
        <authorList>
            <consortium name="WormBaseParasite"/>
        </authorList>
    </citation>
    <scope>IDENTIFICATION</scope>
</reference>
<protein>
    <submittedName>
        <fullName evidence="4">C2H2-type domain-containing protein</fullName>
    </submittedName>
</protein>
<reference evidence="3" key="1">
    <citation type="journal article" date="2013" name="Genetics">
        <title>The draft genome and transcriptome of Panagrellus redivivus are shaped by the harsh demands of a free-living lifestyle.</title>
        <authorList>
            <person name="Srinivasan J."/>
            <person name="Dillman A.R."/>
            <person name="Macchietto M.G."/>
            <person name="Heikkinen L."/>
            <person name="Lakso M."/>
            <person name="Fracchia K.M."/>
            <person name="Antoshechkin I."/>
            <person name="Mortazavi A."/>
            <person name="Wong G."/>
            <person name="Sternberg P.W."/>
        </authorList>
    </citation>
    <scope>NUCLEOTIDE SEQUENCE [LARGE SCALE GENOMIC DNA]</scope>
    <source>
        <strain evidence="3">MT8872</strain>
    </source>
</reference>
<evidence type="ECO:0000259" key="2">
    <source>
        <dbReference type="PROSITE" id="PS00028"/>
    </source>
</evidence>
<dbReference type="Proteomes" id="UP000492821">
    <property type="component" value="Unassembled WGS sequence"/>
</dbReference>
<feature type="domain" description="C2H2-type" evidence="2">
    <location>
        <begin position="304"/>
        <end position="328"/>
    </location>
</feature>